<dbReference type="Proteomes" id="UP000616724">
    <property type="component" value="Unassembled WGS sequence"/>
</dbReference>
<comment type="caution">
    <text evidence="3">The sequence shown here is derived from an EMBL/GenBank/DDBJ whole genome shotgun (WGS) entry which is preliminary data.</text>
</comment>
<dbReference type="InterPro" id="IPR005532">
    <property type="entry name" value="SUMF_dom"/>
</dbReference>
<evidence type="ECO:0000256" key="1">
    <source>
        <dbReference type="SAM" id="MobiDB-lite"/>
    </source>
</evidence>
<feature type="compositionally biased region" description="Low complexity" evidence="1">
    <location>
        <begin position="32"/>
        <end position="43"/>
    </location>
</feature>
<organism evidence="3 4">
    <name type="scientific">Planobispora longispora</name>
    <dbReference type="NCBI Taxonomy" id="28887"/>
    <lineage>
        <taxon>Bacteria</taxon>
        <taxon>Bacillati</taxon>
        <taxon>Actinomycetota</taxon>
        <taxon>Actinomycetes</taxon>
        <taxon>Streptosporangiales</taxon>
        <taxon>Streptosporangiaceae</taxon>
        <taxon>Planobispora</taxon>
    </lineage>
</organism>
<dbReference type="Gene3D" id="3.90.1580.10">
    <property type="entry name" value="paralog of FGE (formylglycine-generating enzyme)"/>
    <property type="match status" value="1"/>
</dbReference>
<reference evidence="3 4" key="1">
    <citation type="submission" date="2021-01" db="EMBL/GenBank/DDBJ databases">
        <title>Whole genome shotgun sequence of Planobispora longispora NBRC 13918.</title>
        <authorList>
            <person name="Komaki H."/>
            <person name="Tamura T."/>
        </authorList>
    </citation>
    <scope>NUCLEOTIDE SEQUENCE [LARGE SCALE GENOMIC DNA]</scope>
    <source>
        <strain evidence="3 4">NBRC 13918</strain>
    </source>
</reference>
<gene>
    <name evidence="3" type="ORF">Plo01_63260</name>
</gene>
<name>A0A8J3RQF6_9ACTN</name>
<dbReference type="GO" id="GO:0120147">
    <property type="term" value="F:formylglycine-generating oxidase activity"/>
    <property type="evidence" value="ECO:0007669"/>
    <property type="project" value="TreeGrafter"/>
</dbReference>
<dbReference type="SUPFAM" id="SSF56436">
    <property type="entry name" value="C-type lectin-like"/>
    <property type="match status" value="1"/>
</dbReference>
<evidence type="ECO:0000259" key="2">
    <source>
        <dbReference type="Pfam" id="PF03781"/>
    </source>
</evidence>
<feature type="region of interest" description="Disordered" evidence="1">
    <location>
        <begin position="24"/>
        <end position="57"/>
    </location>
</feature>
<evidence type="ECO:0000313" key="3">
    <source>
        <dbReference type="EMBL" id="GIH79897.1"/>
    </source>
</evidence>
<sequence length="338" mass="36252">MGTGPACCAPGVGRDREGTRCAVPLTGPGIDPPAGVAASASPPDALPGSPGHAPPAHEDVALPGGVFAMGDAFGEGYPADGEAPVHAVRLAPFRIDATAVTVRRFAAFVAATGYRTEAEIHGSSAVFHQALAAERADVLGAVAGAPWWLMVRGADWRRPYGPLSDAAELRDHPVVHVSWNDALAYCAWAGRRLPTEAEWEYAARGGLEGRRFAWGDEPVPDGRWMCNIWQGRFPRRNTGEDGWLATAPVRSYPANGFGLHEVAGNVWEWCADWFSPCYYASSPEHDPRGPETGERRVMRGGSYLCHRSYCYRYRVAARSSNTPESSSGNCGFRTVAAD</sequence>
<dbReference type="PANTHER" id="PTHR23150:SF19">
    <property type="entry name" value="FORMYLGLYCINE-GENERATING ENZYME"/>
    <property type="match status" value="1"/>
</dbReference>
<dbReference type="Pfam" id="PF03781">
    <property type="entry name" value="FGE-sulfatase"/>
    <property type="match status" value="1"/>
</dbReference>
<dbReference type="InterPro" id="IPR051043">
    <property type="entry name" value="Sulfatase_Mod_Factor_Kinase"/>
</dbReference>
<protein>
    <recommendedName>
        <fullName evidence="2">Sulfatase-modifying factor enzyme-like domain-containing protein</fullName>
    </recommendedName>
</protein>
<dbReference type="PANTHER" id="PTHR23150">
    <property type="entry name" value="SULFATASE MODIFYING FACTOR 1, 2"/>
    <property type="match status" value="1"/>
</dbReference>
<feature type="domain" description="Sulfatase-modifying factor enzyme-like" evidence="2">
    <location>
        <begin position="57"/>
        <end position="335"/>
    </location>
</feature>
<keyword evidence="4" id="KW-1185">Reference proteome</keyword>
<dbReference type="InterPro" id="IPR042095">
    <property type="entry name" value="SUMF_sf"/>
</dbReference>
<evidence type="ECO:0000313" key="4">
    <source>
        <dbReference type="Proteomes" id="UP000616724"/>
    </source>
</evidence>
<dbReference type="AlphaFoldDB" id="A0A8J3RQF6"/>
<dbReference type="RefSeq" id="WP_203894341.1">
    <property type="nucleotide sequence ID" value="NZ_BOOH01000052.1"/>
</dbReference>
<proteinExistence type="predicted"/>
<dbReference type="EMBL" id="BOOH01000052">
    <property type="protein sequence ID" value="GIH79897.1"/>
    <property type="molecule type" value="Genomic_DNA"/>
</dbReference>
<dbReference type="InterPro" id="IPR016187">
    <property type="entry name" value="CTDL_fold"/>
</dbReference>
<accession>A0A8J3RQF6</accession>